<dbReference type="Pfam" id="PF10615">
    <property type="entry name" value="DUF2470"/>
    <property type="match status" value="1"/>
</dbReference>
<protein>
    <submittedName>
        <fullName evidence="2">DUF2470 domain-containing protein</fullName>
    </submittedName>
</protein>
<dbReference type="EMBL" id="VAWE01000001">
    <property type="protein sequence ID" value="TLQ47418.1"/>
    <property type="molecule type" value="Genomic_DNA"/>
</dbReference>
<dbReference type="SUPFAM" id="SSF50475">
    <property type="entry name" value="FMN-binding split barrel"/>
    <property type="match status" value="1"/>
</dbReference>
<dbReference type="InterPro" id="IPR037119">
    <property type="entry name" value="Haem_oxidase_HugZ-like_sf"/>
</dbReference>
<name>A0A5R9EBS2_9ACTN</name>
<dbReference type="AlphaFoldDB" id="A0A5R9EBS2"/>
<proteinExistence type="predicted"/>
<dbReference type="OrthoDB" id="3381348at2"/>
<dbReference type="RefSeq" id="WP_138056699.1">
    <property type="nucleotide sequence ID" value="NZ_VAWE01000001.1"/>
</dbReference>
<keyword evidence="3" id="KW-1185">Reference proteome</keyword>
<accession>A0A5R9EBS2</accession>
<dbReference type="InterPro" id="IPR019595">
    <property type="entry name" value="DUF2470"/>
</dbReference>
<reference evidence="2 3" key="1">
    <citation type="submission" date="2019-05" db="EMBL/GenBank/DDBJ databases">
        <title>Streptomyces marianii sp. nov., a novel marine actinomycete from southern coast of India.</title>
        <authorList>
            <person name="Iniyan A.M."/>
            <person name="Wink J."/>
            <person name="Ramprasad E."/>
            <person name="Ramana C.V."/>
            <person name="Bunk B."/>
            <person name="Sproer C."/>
            <person name="Joseph F.-J.R.S."/>
            <person name="Vincent S.G.P."/>
        </authorList>
    </citation>
    <scope>NUCLEOTIDE SEQUENCE [LARGE SCALE GENOMIC DNA]</scope>
    <source>
        <strain evidence="2 3">ICN19</strain>
    </source>
</reference>
<comment type="caution">
    <text evidence="2">The sequence shown here is derived from an EMBL/GenBank/DDBJ whole genome shotgun (WGS) entry which is preliminary data.</text>
</comment>
<feature type="domain" description="DUF2470" evidence="1">
    <location>
        <begin position="155"/>
        <end position="230"/>
    </location>
</feature>
<sequence>MTADDVCAGEEASAAEQVRTVLAAAESFTVVTDGHTCDLVGGGLHSVGGDGRLLLRVPADCRLAGEVALAPRGTLAVVLKFTDVAPVAVRDRVRSRVTVAGWLAPQGAPGCEESGTVTFRMVTAHVALETPAGAVTVGLDELALARPDVLALHEAAMLTHLVDDHADVVALLTRLVDPPLLQGVVRVWPLAMDRRGITLRLEHPHSHRDVLLPFPAPVRDPGDAGDRVRELLAAARARRRGSRLPSRP</sequence>
<dbReference type="Proteomes" id="UP000305921">
    <property type="component" value="Unassembled WGS sequence"/>
</dbReference>
<evidence type="ECO:0000313" key="2">
    <source>
        <dbReference type="EMBL" id="TLQ47418.1"/>
    </source>
</evidence>
<dbReference type="Gene3D" id="3.20.180.10">
    <property type="entry name" value="PNP-oxidase-like"/>
    <property type="match status" value="1"/>
</dbReference>
<gene>
    <name evidence="2" type="ORF">FEF34_34750</name>
</gene>
<organism evidence="2 3">
    <name type="scientific">Streptomyces marianii</name>
    <dbReference type="NCBI Taxonomy" id="1817406"/>
    <lineage>
        <taxon>Bacteria</taxon>
        <taxon>Bacillati</taxon>
        <taxon>Actinomycetota</taxon>
        <taxon>Actinomycetes</taxon>
        <taxon>Kitasatosporales</taxon>
        <taxon>Streptomycetaceae</taxon>
        <taxon>Streptomyces</taxon>
    </lineage>
</organism>
<evidence type="ECO:0000313" key="3">
    <source>
        <dbReference type="Proteomes" id="UP000305921"/>
    </source>
</evidence>
<evidence type="ECO:0000259" key="1">
    <source>
        <dbReference type="Pfam" id="PF10615"/>
    </source>
</evidence>